<sequence>MDMSTKNPNPIDVHVGMQIKLRRKILSISQSALGDQLGITFQQVQKYEKGTNRVGASRLQAIAKILGVDAAFFFQSAPGAASPPQGQQKNEASELQTFLTSQDGFALNQAFFKIKDQNIRRQVVALVKAFAEAEEGFGKAAATAGDAKHP</sequence>
<comment type="caution">
    <text evidence="2">The sequence shown here is derived from an EMBL/GenBank/DDBJ whole genome shotgun (WGS) entry which is preliminary data.</text>
</comment>
<evidence type="ECO:0000259" key="1">
    <source>
        <dbReference type="PROSITE" id="PS50943"/>
    </source>
</evidence>
<reference evidence="2" key="1">
    <citation type="submission" date="2022-06" db="EMBL/GenBank/DDBJ databases">
        <authorList>
            <person name="Sun Q."/>
        </authorList>
    </citation>
    <scope>NUCLEOTIDE SEQUENCE</scope>
    <source>
        <strain evidence="2">S101</strain>
    </source>
</reference>
<proteinExistence type="predicted"/>
<dbReference type="SMART" id="SM00530">
    <property type="entry name" value="HTH_XRE"/>
    <property type="match status" value="1"/>
</dbReference>
<dbReference type="AlphaFoldDB" id="A0AAJ1C171"/>
<evidence type="ECO:0000313" key="2">
    <source>
        <dbReference type="EMBL" id="MCO5959923.1"/>
    </source>
</evidence>
<dbReference type="InterPro" id="IPR001387">
    <property type="entry name" value="Cro/C1-type_HTH"/>
</dbReference>
<dbReference type="CDD" id="cd00093">
    <property type="entry name" value="HTH_XRE"/>
    <property type="match status" value="1"/>
</dbReference>
<dbReference type="EMBL" id="JAMXLX010000013">
    <property type="protein sequence ID" value="MCO5959923.1"/>
    <property type="molecule type" value="Genomic_DNA"/>
</dbReference>
<feature type="domain" description="HTH cro/C1-type" evidence="1">
    <location>
        <begin position="19"/>
        <end position="73"/>
    </location>
</feature>
<dbReference type="Pfam" id="PF01381">
    <property type="entry name" value="HTH_3"/>
    <property type="match status" value="1"/>
</dbReference>
<dbReference type="PROSITE" id="PS50943">
    <property type="entry name" value="HTH_CROC1"/>
    <property type="match status" value="1"/>
</dbReference>
<protein>
    <submittedName>
        <fullName evidence="2">Helix-turn-helix domain-containing protein</fullName>
    </submittedName>
</protein>
<organism evidence="2 3">
    <name type="scientific">Ciceribacter sichuanensis</name>
    <dbReference type="NCBI Taxonomy" id="2949647"/>
    <lineage>
        <taxon>Bacteria</taxon>
        <taxon>Pseudomonadati</taxon>
        <taxon>Pseudomonadota</taxon>
        <taxon>Alphaproteobacteria</taxon>
        <taxon>Hyphomicrobiales</taxon>
        <taxon>Rhizobiaceae</taxon>
        <taxon>Ciceribacter</taxon>
    </lineage>
</organism>
<dbReference type="InterPro" id="IPR010982">
    <property type="entry name" value="Lambda_DNA-bd_dom_sf"/>
</dbReference>
<name>A0AAJ1C171_9HYPH</name>
<dbReference type="Gene3D" id="1.10.260.40">
    <property type="entry name" value="lambda repressor-like DNA-binding domains"/>
    <property type="match status" value="1"/>
</dbReference>
<gene>
    <name evidence="2" type="ORF">NBH21_24465</name>
</gene>
<accession>A0AAJ1C171</accession>
<dbReference type="SUPFAM" id="SSF47413">
    <property type="entry name" value="lambda repressor-like DNA-binding domains"/>
    <property type="match status" value="1"/>
</dbReference>
<evidence type="ECO:0000313" key="3">
    <source>
        <dbReference type="Proteomes" id="UP001155380"/>
    </source>
</evidence>
<dbReference type="Proteomes" id="UP001155380">
    <property type="component" value="Unassembled WGS sequence"/>
</dbReference>
<dbReference type="GO" id="GO:0003677">
    <property type="term" value="F:DNA binding"/>
    <property type="evidence" value="ECO:0007669"/>
    <property type="project" value="InterPro"/>
</dbReference>